<evidence type="ECO:0000313" key="5">
    <source>
        <dbReference type="Proteomes" id="UP000005737"/>
    </source>
</evidence>
<feature type="signal peptide" evidence="1">
    <location>
        <begin position="1"/>
        <end position="18"/>
    </location>
</feature>
<name>H2CIT9_9LEPT</name>
<gene>
    <name evidence="2" type="ORF">Lepil_0536</name>
    <name evidence="3" type="ORF">Lepil_1927</name>
    <name evidence="4" type="ORF">Lepil_3448</name>
</gene>
<keyword evidence="1" id="KW-0732">Signal</keyword>
<dbReference type="EMBL" id="JH597773">
    <property type="protein sequence ID" value="EHQ06610.1"/>
    <property type="molecule type" value="Genomic_DNA"/>
</dbReference>
<evidence type="ECO:0000313" key="3">
    <source>
        <dbReference type="EMBL" id="EHQ06610.1"/>
    </source>
</evidence>
<keyword evidence="5" id="KW-1185">Reference proteome</keyword>
<dbReference type="Proteomes" id="UP000005737">
    <property type="component" value="Unassembled WGS sequence"/>
</dbReference>
<sequence>MRAVAKANLFSLVTQLIAANLSVMVKPAIRERSTIAHRHGAIRGLGGQRACKANARNLGDPS</sequence>
<evidence type="ECO:0000313" key="4">
    <source>
        <dbReference type="EMBL" id="EHQ08106.1"/>
    </source>
</evidence>
<feature type="chain" id="PRO_5007665526" evidence="1">
    <location>
        <begin position="19"/>
        <end position="62"/>
    </location>
</feature>
<dbReference type="AlphaFoldDB" id="H2CIT9"/>
<reference evidence="4 5" key="1">
    <citation type="submission" date="2011-10" db="EMBL/GenBank/DDBJ databases">
        <title>The Improved High-Quality Draft genome of Leptonema illini DSM 21528.</title>
        <authorList>
            <consortium name="US DOE Joint Genome Institute (JGI-PGF)"/>
            <person name="Lucas S."/>
            <person name="Copeland A."/>
            <person name="Lapidus A."/>
            <person name="Glavina del Rio T."/>
            <person name="Dalin E."/>
            <person name="Tice H."/>
            <person name="Bruce D."/>
            <person name="Goodwin L."/>
            <person name="Pitluck S."/>
            <person name="Peters L."/>
            <person name="Mikhailova N."/>
            <person name="Held B."/>
            <person name="Kyrpides N."/>
            <person name="Mavromatis K."/>
            <person name="Ivanova N."/>
            <person name="Markowitz V."/>
            <person name="Cheng J.-F."/>
            <person name="Hugenholtz P."/>
            <person name="Woyke T."/>
            <person name="Wu D."/>
            <person name="Gronow S."/>
            <person name="Wellnitz S."/>
            <person name="Brambilla E.-M."/>
            <person name="Klenk H.-P."/>
            <person name="Eisen J.A."/>
        </authorList>
    </citation>
    <scope>NUCLEOTIDE SEQUENCE [LARGE SCALE GENOMIC DNA]</scope>
    <source>
        <strain evidence="4 5">DSM 21528</strain>
    </source>
</reference>
<dbReference type="HOGENOM" id="CLU_2898779_0_0_12"/>
<evidence type="ECO:0000256" key="1">
    <source>
        <dbReference type="SAM" id="SignalP"/>
    </source>
</evidence>
<dbReference type="EMBL" id="JH597773">
    <property type="protein sequence ID" value="EHQ05240.1"/>
    <property type="molecule type" value="Genomic_DNA"/>
</dbReference>
<accession>H2CIT9</accession>
<dbReference type="EMBL" id="JH597773">
    <property type="protein sequence ID" value="EHQ08106.1"/>
    <property type="molecule type" value="Genomic_DNA"/>
</dbReference>
<proteinExistence type="predicted"/>
<organism evidence="4 5">
    <name type="scientific">Leptonema illini DSM 21528</name>
    <dbReference type="NCBI Taxonomy" id="929563"/>
    <lineage>
        <taxon>Bacteria</taxon>
        <taxon>Pseudomonadati</taxon>
        <taxon>Spirochaetota</taxon>
        <taxon>Spirochaetia</taxon>
        <taxon>Leptospirales</taxon>
        <taxon>Leptospiraceae</taxon>
        <taxon>Leptonema</taxon>
    </lineage>
</organism>
<protein>
    <submittedName>
        <fullName evidence="4">Uncharacterized protein</fullName>
    </submittedName>
</protein>
<evidence type="ECO:0000313" key="2">
    <source>
        <dbReference type="EMBL" id="EHQ05240.1"/>
    </source>
</evidence>